<dbReference type="PANTHER" id="PTHR24104">
    <property type="entry name" value="E3 UBIQUITIN-PROTEIN LIGASE NHLRC1-RELATED"/>
    <property type="match status" value="1"/>
</dbReference>
<protein>
    <submittedName>
        <fullName evidence="3">PEP-CTERM sorting domain-containing protein</fullName>
    </submittedName>
</protein>
<dbReference type="InterPro" id="IPR050952">
    <property type="entry name" value="TRIM-NHL_E3_ligases"/>
</dbReference>
<dbReference type="PROSITE" id="PS51125">
    <property type="entry name" value="NHL"/>
    <property type="match status" value="2"/>
</dbReference>
<dbReference type="AlphaFoldDB" id="A0AAV7K2Q2"/>
<dbReference type="Pfam" id="PF01436">
    <property type="entry name" value="NHL"/>
    <property type="match status" value="1"/>
</dbReference>
<dbReference type="PANTHER" id="PTHR24104:SF25">
    <property type="entry name" value="PROTEIN LIN-41"/>
    <property type="match status" value="1"/>
</dbReference>
<keyword evidence="1" id="KW-0677">Repeat</keyword>
<organism evidence="3 4">
    <name type="scientific">Oopsacas minuta</name>
    <dbReference type="NCBI Taxonomy" id="111878"/>
    <lineage>
        <taxon>Eukaryota</taxon>
        <taxon>Metazoa</taxon>
        <taxon>Porifera</taxon>
        <taxon>Hexactinellida</taxon>
        <taxon>Hexasterophora</taxon>
        <taxon>Lyssacinosida</taxon>
        <taxon>Leucopsacidae</taxon>
        <taxon>Oopsacas</taxon>
    </lineage>
</organism>
<gene>
    <name evidence="3" type="ORF">LOD99_2028</name>
</gene>
<reference evidence="3 4" key="1">
    <citation type="journal article" date="2023" name="BMC Biol.">
        <title>The compact genome of the sponge Oopsacas minuta (Hexactinellida) is lacking key metazoan core genes.</title>
        <authorList>
            <person name="Santini S."/>
            <person name="Schenkelaars Q."/>
            <person name="Jourda C."/>
            <person name="Duchesne M."/>
            <person name="Belahbib H."/>
            <person name="Rocher C."/>
            <person name="Selva M."/>
            <person name="Riesgo A."/>
            <person name="Vervoort M."/>
            <person name="Leys S.P."/>
            <person name="Kodjabachian L."/>
            <person name="Le Bivic A."/>
            <person name="Borchiellini C."/>
            <person name="Claverie J.M."/>
            <person name="Renard E."/>
        </authorList>
    </citation>
    <scope>NUCLEOTIDE SEQUENCE [LARGE SCALE GENOMIC DNA]</scope>
    <source>
        <strain evidence="3">SPO-2</strain>
    </source>
</reference>
<sequence length="249" mass="28243">MCDNNKLLNEVNKFGRLVKLKNGIDYTTKIQPVISVCDKGNGNEQLNNPRVVTVDNRTGYIYVTDQYNNCVKVFDNTAKIGTCGEGELEFYSPYALTIDKATNDIFICDYSNHRVQILSKEFSYKAQFGIDTLRYPLDVKLSHHNIYVLDCSNPCIHLSNNNLMLQKCIISRGAGNQVVKPYSFFVDTYDNILRADYDSNCKSIFNAKFESIHKITVPEHPTGIIAVTTGNQHRIIVVCNNTMNCLQIF</sequence>
<accession>A0AAV7K2Q2</accession>
<dbReference type="InterPro" id="IPR001258">
    <property type="entry name" value="NHL_repeat"/>
</dbReference>
<dbReference type="Proteomes" id="UP001165289">
    <property type="component" value="Unassembled WGS sequence"/>
</dbReference>
<dbReference type="SUPFAM" id="SSF101898">
    <property type="entry name" value="NHL repeat"/>
    <property type="match status" value="1"/>
</dbReference>
<proteinExistence type="predicted"/>
<keyword evidence="4" id="KW-1185">Reference proteome</keyword>
<dbReference type="EMBL" id="JAKMXF010000188">
    <property type="protein sequence ID" value="KAI6655529.1"/>
    <property type="molecule type" value="Genomic_DNA"/>
</dbReference>
<evidence type="ECO:0000256" key="1">
    <source>
        <dbReference type="ARBA" id="ARBA00022737"/>
    </source>
</evidence>
<feature type="repeat" description="NHL" evidence="2">
    <location>
        <begin position="39"/>
        <end position="77"/>
    </location>
</feature>
<dbReference type="GO" id="GO:0000209">
    <property type="term" value="P:protein polyubiquitination"/>
    <property type="evidence" value="ECO:0007669"/>
    <property type="project" value="TreeGrafter"/>
</dbReference>
<evidence type="ECO:0000256" key="2">
    <source>
        <dbReference type="PROSITE-ProRule" id="PRU00504"/>
    </source>
</evidence>
<dbReference type="GO" id="GO:0061630">
    <property type="term" value="F:ubiquitin protein ligase activity"/>
    <property type="evidence" value="ECO:0007669"/>
    <property type="project" value="TreeGrafter"/>
</dbReference>
<feature type="repeat" description="NHL" evidence="2">
    <location>
        <begin position="79"/>
        <end position="121"/>
    </location>
</feature>
<dbReference type="GO" id="GO:0043161">
    <property type="term" value="P:proteasome-mediated ubiquitin-dependent protein catabolic process"/>
    <property type="evidence" value="ECO:0007669"/>
    <property type="project" value="TreeGrafter"/>
</dbReference>
<dbReference type="GO" id="GO:0008270">
    <property type="term" value="F:zinc ion binding"/>
    <property type="evidence" value="ECO:0007669"/>
    <property type="project" value="UniProtKB-KW"/>
</dbReference>
<evidence type="ECO:0000313" key="4">
    <source>
        <dbReference type="Proteomes" id="UP001165289"/>
    </source>
</evidence>
<dbReference type="CDD" id="cd05819">
    <property type="entry name" value="NHL"/>
    <property type="match status" value="1"/>
</dbReference>
<dbReference type="Gene3D" id="2.120.10.30">
    <property type="entry name" value="TolB, C-terminal domain"/>
    <property type="match status" value="1"/>
</dbReference>
<dbReference type="InterPro" id="IPR011042">
    <property type="entry name" value="6-blade_b-propeller_TolB-like"/>
</dbReference>
<comment type="caution">
    <text evidence="3">The sequence shown here is derived from an EMBL/GenBank/DDBJ whole genome shotgun (WGS) entry which is preliminary data.</text>
</comment>
<name>A0AAV7K2Q2_9METZ</name>
<evidence type="ECO:0000313" key="3">
    <source>
        <dbReference type="EMBL" id="KAI6655529.1"/>
    </source>
</evidence>